<accession>A0AAX1KK08</accession>
<organism evidence="3 4">
    <name type="scientific">Flavonifractor plautii</name>
    <name type="common">Fusobacterium plautii</name>
    <dbReference type="NCBI Taxonomy" id="292800"/>
    <lineage>
        <taxon>Bacteria</taxon>
        <taxon>Bacillati</taxon>
        <taxon>Bacillota</taxon>
        <taxon>Clostridia</taxon>
        <taxon>Eubacteriales</taxon>
        <taxon>Oscillospiraceae</taxon>
        <taxon>Flavonifractor</taxon>
    </lineage>
</organism>
<evidence type="ECO:0000313" key="4">
    <source>
        <dbReference type="Proteomes" id="UP000595792"/>
    </source>
</evidence>
<dbReference type="AlphaFoldDB" id="A0AAX1KK08"/>
<name>A0AAX1KK08_FLAPL</name>
<dbReference type="Proteomes" id="UP000595792">
    <property type="component" value="Chromosome"/>
</dbReference>
<dbReference type="EMBL" id="CP065315">
    <property type="protein sequence ID" value="QQR06262.1"/>
    <property type="molecule type" value="Genomic_DNA"/>
</dbReference>
<reference evidence="3 4" key="1">
    <citation type="submission" date="2020-11" db="EMBL/GenBank/DDBJ databases">
        <title>Closed and high quality bacterial genomes of the OMM12 community.</title>
        <authorList>
            <person name="Marbouty M."/>
            <person name="Lamy-Besnier Q."/>
            <person name="Debarbieux L."/>
            <person name="Koszul R."/>
        </authorList>
    </citation>
    <scope>NUCLEOTIDE SEQUENCE [LARGE SCALE GENOMIC DNA]</scope>
    <source>
        <strain evidence="3 4">YL31</strain>
    </source>
</reference>
<evidence type="ECO:0000259" key="2">
    <source>
        <dbReference type="Pfam" id="PF18843"/>
    </source>
</evidence>
<dbReference type="InterPro" id="IPR040809">
    <property type="entry name" value="LPD28"/>
</dbReference>
<proteinExistence type="predicted"/>
<feature type="compositionally biased region" description="Basic residues" evidence="1">
    <location>
        <begin position="117"/>
        <end position="135"/>
    </location>
</feature>
<feature type="region of interest" description="Disordered" evidence="1">
    <location>
        <begin position="111"/>
        <end position="135"/>
    </location>
</feature>
<feature type="domain" description="Large polyvalent protein associated" evidence="2">
    <location>
        <begin position="8"/>
        <end position="103"/>
    </location>
</feature>
<dbReference type="KEGG" id="fpla:A4U99_07690"/>
<dbReference type="RefSeq" id="WP_055179447.1">
    <property type="nucleotide sequence ID" value="NZ_AP031431.1"/>
</dbReference>
<gene>
    <name evidence="3" type="ORF">I5Q84_01780</name>
</gene>
<protein>
    <recommendedName>
        <fullName evidence="2">Large polyvalent protein associated domain-containing protein</fullName>
    </recommendedName>
</protein>
<sequence>MNPINASTERFEAVEILTVPGLFTSQRVDRTTLPPWMHLYEMQTDPDDWSQPCLLGRHITVEHFGTVLTASPLPLPPSGYVDLAPGDFDERQGAERLTAAEFEAKYLDPNYQPSKVLPRHPSNRAKRPLHRVPAR</sequence>
<evidence type="ECO:0000313" key="3">
    <source>
        <dbReference type="EMBL" id="QQR06262.1"/>
    </source>
</evidence>
<evidence type="ECO:0000256" key="1">
    <source>
        <dbReference type="SAM" id="MobiDB-lite"/>
    </source>
</evidence>
<dbReference type="Pfam" id="PF18843">
    <property type="entry name" value="LPD28"/>
    <property type="match status" value="1"/>
</dbReference>